<dbReference type="SUPFAM" id="SSF46689">
    <property type="entry name" value="Homeodomain-like"/>
    <property type="match status" value="1"/>
</dbReference>
<protein>
    <submittedName>
        <fullName evidence="2">Transposase</fullName>
    </submittedName>
</protein>
<comment type="similarity">
    <text evidence="1">Belongs to the transposase 8 family.</text>
</comment>
<keyword evidence="3" id="KW-1185">Reference proteome</keyword>
<dbReference type="GO" id="GO:0006313">
    <property type="term" value="P:DNA transposition"/>
    <property type="evidence" value="ECO:0007669"/>
    <property type="project" value="InterPro"/>
</dbReference>
<dbReference type="InterPro" id="IPR002514">
    <property type="entry name" value="Transposase_8"/>
</dbReference>
<dbReference type="Gene3D" id="1.10.10.60">
    <property type="entry name" value="Homeodomain-like"/>
    <property type="match status" value="1"/>
</dbReference>
<dbReference type="Pfam" id="PF01527">
    <property type="entry name" value="HTH_Tnp_1"/>
    <property type="match status" value="1"/>
</dbReference>
<name>A0AAQ1SRX3_9PSED</name>
<dbReference type="GO" id="GO:0004803">
    <property type="term" value="F:transposase activity"/>
    <property type="evidence" value="ECO:0007669"/>
    <property type="project" value="InterPro"/>
</dbReference>
<gene>
    <name evidence="2" type="ORF">JV551A3_V1_280084</name>
</gene>
<reference evidence="2 3" key="1">
    <citation type="submission" date="2018-02" db="EMBL/GenBank/DDBJ databases">
        <authorList>
            <person name="Dubost A."/>
        </authorList>
    </citation>
    <scope>NUCLEOTIDE SEQUENCE [LARGE SCALE GENOMIC DNA]</scope>
    <source>
        <strain evidence="3">JV551A3</strain>
    </source>
</reference>
<dbReference type="RefSeq" id="WP_133978326.1">
    <property type="nucleotide sequence ID" value="NZ_OPYN01000028.1"/>
</dbReference>
<comment type="caution">
    <text evidence="2">The sequence shown here is derived from an EMBL/GenBank/DDBJ whole genome shotgun (WGS) entry which is preliminary data.</text>
</comment>
<dbReference type="Proteomes" id="UP000294335">
    <property type="component" value="Unassembled WGS sequence"/>
</dbReference>
<evidence type="ECO:0000313" key="2">
    <source>
        <dbReference type="EMBL" id="SPO58879.1"/>
    </source>
</evidence>
<dbReference type="EMBL" id="OPYN01000028">
    <property type="protein sequence ID" value="SPO58879.1"/>
    <property type="molecule type" value="Genomic_DNA"/>
</dbReference>
<sequence length="80" mass="9285">MQERKTYTREFKQRAASMVLDDHCSIPDVCASMDVGPTALRRWVDQVRKERQKGQPVAGTKAISDEQRELQQLRAKIKRL</sequence>
<evidence type="ECO:0000313" key="3">
    <source>
        <dbReference type="Proteomes" id="UP000294335"/>
    </source>
</evidence>
<dbReference type="AlphaFoldDB" id="A0AAQ1SRX3"/>
<organism evidence="2 3">
    <name type="scientific">Pseudomonas inefficax</name>
    <dbReference type="NCBI Taxonomy" id="2078786"/>
    <lineage>
        <taxon>Bacteria</taxon>
        <taxon>Pseudomonadati</taxon>
        <taxon>Pseudomonadota</taxon>
        <taxon>Gammaproteobacteria</taxon>
        <taxon>Pseudomonadales</taxon>
        <taxon>Pseudomonadaceae</taxon>
        <taxon>Pseudomonas</taxon>
    </lineage>
</organism>
<dbReference type="InterPro" id="IPR009057">
    <property type="entry name" value="Homeodomain-like_sf"/>
</dbReference>
<proteinExistence type="inferred from homology"/>
<dbReference type="GO" id="GO:0003677">
    <property type="term" value="F:DNA binding"/>
    <property type="evidence" value="ECO:0007669"/>
    <property type="project" value="InterPro"/>
</dbReference>
<evidence type="ECO:0000256" key="1">
    <source>
        <dbReference type="ARBA" id="ARBA00009964"/>
    </source>
</evidence>
<accession>A0AAQ1SRX3</accession>